<evidence type="ECO:0000313" key="11">
    <source>
        <dbReference type="Proteomes" id="UP000001882"/>
    </source>
</evidence>
<keyword evidence="7 8" id="KW-0924">Ammonia transport</keyword>
<protein>
    <recommendedName>
        <fullName evidence="8">Ammonium transporter</fullName>
    </recommendedName>
</protein>
<reference evidence="11" key="3">
    <citation type="journal article" date="2011" name="PLoS ONE">
        <title>Genome sequence of a mesophilic hydrogenotrophic methanogen Methanocella paludicola, the first cultivated representative of the order Methanocellales.</title>
        <authorList>
            <person name="Sakai S."/>
            <person name="Takaki Y."/>
            <person name="Shimamura S."/>
            <person name="Sekine M."/>
            <person name="Tajima T."/>
            <person name="Kosugi H."/>
            <person name="Ichikawa N."/>
            <person name="Tasumi E."/>
            <person name="Hiraki A.T."/>
            <person name="Shimizu A."/>
            <person name="Kato Y."/>
            <person name="Nishiko R."/>
            <person name="Mori K."/>
            <person name="Fujita N."/>
            <person name="Imachi H."/>
            <person name="Takai K."/>
        </authorList>
    </citation>
    <scope>NUCLEOTIDE SEQUENCE [LARGE SCALE GENOMIC DNA]</scope>
    <source>
        <strain evidence="11">DSM 17711 / JCM 13418 / NBRC 101707 / SANAE</strain>
    </source>
</reference>
<name>D1YW37_METPS</name>
<dbReference type="GeneID" id="8680648"/>
<feature type="transmembrane region" description="Helical" evidence="8">
    <location>
        <begin position="360"/>
        <end position="382"/>
    </location>
</feature>
<feature type="transmembrane region" description="Helical" evidence="8">
    <location>
        <begin position="266"/>
        <end position="286"/>
    </location>
</feature>
<evidence type="ECO:0000256" key="8">
    <source>
        <dbReference type="RuleBase" id="RU362002"/>
    </source>
</evidence>
<dbReference type="EMBL" id="AP011532">
    <property type="protein sequence ID" value="BAI60659.1"/>
    <property type="molecule type" value="Genomic_DNA"/>
</dbReference>
<feature type="transmembrane region" description="Helical" evidence="8">
    <location>
        <begin position="12"/>
        <end position="31"/>
    </location>
</feature>
<feature type="transmembrane region" description="Helical" evidence="8">
    <location>
        <begin position="292"/>
        <end position="311"/>
    </location>
</feature>
<dbReference type="FunCoup" id="D1YW37">
    <property type="interactions" value="9"/>
</dbReference>
<keyword evidence="4 8" id="KW-0812">Transmembrane</keyword>
<dbReference type="GO" id="GO:0008519">
    <property type="term" value="F:ammonium channel activity"/>
    <property type="evidence" value="ECO:0007669"/>
    <property type="project" value="InterPro"/>
</dbReference>
<evidence type="ECO:0000256" key="2">
    <source>
        <dbReference type="ARBA" id="ARBA00005887"/>
    </source>
</evidence>
<feature type="transmembrane region" description="Helical" evidence="8">
    <location>
        <begin position="130"/>
        <end position="152"/>
    </location>
</feature>
<dbReference type="RefSeq" id="WP_012899339.1">
    <property type="nucleotide sequence ID" value="NC_013665.1"/>
</dbReference>
<feature type="transmembrane region" description="Helical" evidence="8">
    <location>
        <begin position="38"/>
        <end position="58"/>
    </location>
</feature>
<keyword evidence="6 8" id="KW-0472">Membrane</keyword>
<keyword evidence="5 8" id="KW-1133">Transmembrane helix</keyword>
<dbReference type="SUPFAM" id="SSF111352">
    <property type="entry name" value="Ammonium transporter"/>
    <property type="match status" value="1"/>
</dbReference>
<dbReference type="OrthoDB" id="10960at2157"/>
<comment type="subcellular location">
    <subcellularLocation>
        <location evidence="8">Cell membrane</location>
        <topology evidence="8">Multi-pass membrane protein</topology>
    </subcellularLocation>
    <subcellularLocation>
        <location evidence="1">Membrane</location>
        <topology evidence="1">Multi-pass membrane protein</topology>
    </subcellularLocation>
</comment>
<dbReference type="STRING" id="304371.MCP_0587"/>
<dbReference type="KEGG" id="mpd:MCP_0587"/>
<gene>
    <name evidence="10" type="ordered locus">MCP_0587</name>
</gene>
<dbReference type="NCBIfam" id="TIGR00836">
    <property type="entry name" value="amt"/>
    <property type="match status" value="1"/>
</dbReference>
<keyword evidence="11" id="KW-1185">Reference proteome</keyword>
<comment type="similarity">
    <text evidence="2 8">Belongs to the ammonia transporter channel (TC 1.A.11.2) family.</text>
</comment>
<keyword evidence="3 8" id="KW-0813">Transport</keyword>
<evidence type="ECO:0000256" key="4">
    <source>
        <dbReference type="ARBA" id="ARBA00022692"/>
    </source>
</evidence>
<evidence type="ECO:0000259" key="9">
    <source>
        <dbReference type="Pfam" id="PF00909"/>
    </source>
</evidence>
<feature type="transmembrane region" description="Helical" evidence="8">
    <location>
        <begin position="323"/>
        <end position="345"/>
    </location>
</feature>
<evidence type="ECO:0000256" key="1">
    <source>
        <dbReference type="ARBA" id="ARBA00004141"/>
    </source>
</evidence>
<evidence type="ECO:0000256" key="6">
    <source>
        <dbReference type="ARBA" id="ARBA00023136"/>
    </source>
</evidence>
<feature type="domain" description="Ammonium transporter AmtB-like" evidence="9">
    <location>
        <begin position="9"/>
        <end position="412"/>
    </location>
</feature>
<feature type="transmembrane region" description="Helical" evidence="8">
    <location>
        <begin position="209"/>
        <end position="226"/>
    </location>
</feature>
<evidence type="ECO:0000256" key="3">
    <source>
        <dbReference type="ARBA" id="ARBA00022448"/>
    </source>
</evidence>
<dbReference type="Pfam" id="PF00909">
    <property type="entry name" value="Ammonium_transp"/>
    <property type="match status" value="1"/>
</dbReference>
<dbReference type="eggNOG" id="arCOG04397">
    <property type="taxonomic scope" value="Archaea"/>
</dbReference>
<dbReference type="PANTHER" id="PTHR43029">
    <property type="entry name" value="AMMONIUM TRANSPORTER MEP2"/>
    <property type="match status" value="1"/>
</dbReference>
<sequence>MVISSGDTAWLLASTALVMLMTPGVGFFYGGLVRRKNLVSMITLSFVAFALVSLQWVLFGYSLVFGHDIGGLIGGLDFLGLSGVGQSPAVIVGTELTVPSLAYMIFQLVFATVTLAIVTSVFAERVKLSSFIIFGLLWTTLVYDPLAHWVWGGGWLANLGSLIGLTGGALDFAGGTVVHISAGFSALAIALVIRKRMGFGTDMMEPSNIPLALLGAALLWFGWFGFNAGSAIAANGLAANAFVVTNTAAAAAALAWMLLSWWNGRPASLGFASGAIAGLVAITPAAGYVDPLAAIIIGIVAGAVCYYAMIYRIKKGLDESCDCWSVHGMGGVVGALLTGVFATTAVNNYSGLLAGNVDQFIIQVIAVLVSVSYAFIVTFVLAKVLDSTIGMTVKEEEEYVGLDISQHGERAYP</sequence>
<dbReference type="InterPro" id="IPR024041">
    <property type="entry name" value="NH4_transpt_AmtB-like_dom"/>
</dbReference>
<dbReference type="PATRIC" id="fig|304371.9.peg.603"/>
<feature type="transmembrane region" description="Helical" evidence="8">
    <location>
        <begin position="238"/>
        <end position="259"/>
    </location>
</feature>
<feature type="transmembrane region" description="Helical" evidence="8">
    <location>
        <begin position="172"/>
        <end position="193"/>
    </location>
</feature>
<dbReference type="PANTHER" id="PTHR43029:SF10">
    <property type="entry name" value="AMMONIUM TRANSPORTER MEP2"/>
    <property type="match status" value="1"/>
</dbReference>
<evidence type="ECO:0000256" key="7">
    <source>
        <dbReference type="ARBA" id="ARBA00023177"/>
    </source>
</evidence>
<evidence type="ECO:0000256" key="5">
    <source>
        <dbReference type="ARBA" id="ARBA00022989"/>
    </source>
</evidence>
<reference evidence="10 11" key="2">
    <citation type="journal article" date="2008" name="Int. J. Syst. Evol. Microbiol.">
        <title>Methanocella paludicola gen. nov., sp. nov., a methane-producing archaeon, the first isolate of the lineage 'Rice Cluster I', and proposal of the new archaeal order Methanocellales ord. nov.</title>
        <authorList>
            <person name="Sakai S."/>
            <person name="Imachi H."/>
            <person name="Hanada S."/>
            <person name="Ohashi A."/>
            <person name="Harada H."/>
            <person name="Kamagata Y."/>
        </authorList>
    </citation>
    <scope>NUCLEOTIDE SEQUENCE [LARGE SCALE GENOMIC DNA]</scope>
    <source>
        <strain evidence="11">DSM 17711 / JCM 13418 / NBRC 101707 / SANAE</strain>
    </source>
</reference>
<accession>D1YW37</accession>
<evidence type="ECO:0000313" key="10">
    <source>
        <dbReference type="EMBL" id="BAI60659.1"/>
    </source>
</evidence>
<reference evidence="10 11" key="1">
    <citation type="journal article" date="2007" name="Appl. Environ. Microbiol.">
        <title>Isolation of key methanogens for global methane emission from rice paddy fields: a novel isolate affiliated with the clone cluster rice cluster I.</title>
        <authorList>
            <person name="Sakai S."/>
            <person name="Imachi H."/>
            <person name="Sekiguchi Y."/>
            <person name="Ohashi A."/>
            <person name="Harada H."/>
            <person name="Kamagata Y."/>
        </authorList>
    </citation>
    <scope>NUCLEOTIDE SEQUENCE [LARGE SCALE GENOMIC DNA]</scope>
    <source>
        <strain evidence="11">DSM 17711 / JCM 13418 / NBRC 101707 / SANAE</strain>
    </source>
</reference>
<proteinExistence type="inferred from homology"/>
<feature type="transmembrane region" description="Helical" evidence="8">
    <location>
        <begin position="101"/>
        <end position="123"/>
    </location>
</feature>
<dbReference type="InterPro" id="IPR001905">
    <property type="entry name" value="Ammonium_transpt"/>
</dbReference>
<dbReference type="InterPro" id="IPR029020">
    <property type="entry name" value="Ammonium/urea_transptr"/>
</dbReference>
<dbReference type="AlphaFoldDB" id="D1YW37"/>
<dbReference type="Gene3D" id="1.10.3430.10">
    <property type="entry name" value="Ammonium transporter AmtB like domains"/>
    <property type="match status" value="1"/>
</dbReference>
<dbReference type="GO" id="GO:0005886">
    <property type="term" value="C:plasma membrane"/>
    <property type="evidence" value="ECO:0007669"/>
    <property type="project" value="UniProtKB-SubCell"/>
</dbReference>
<organism evidence="10 11">
    <name type="scientific">Methanocella paludicola (strain DSM 17711 / JCM 13418 / NBRC 101707 / SANAE)</name>
    <dbReference type="NCBI Taxonomy" id="304371"/>
    <lineage>
        <taxon>Archaea</taxon>
        <taxon>Methanobacteriati</taxon>
        <taxon>Methanobacteriota</taxon>
        <taxon>Stenosarchaea group</taxon>
        <taxon>Methanomicrobia</taxon>
        <taxon>Methanocellales</taxon>
        <taxon>Methanocellaceae</taxon>
        <taxon>Methanocella</taxon>
    </lineage>
</organism>
<dbReference type="Proteomes" id="UP000001882">
    <property type="component" value="Chromosome"/>
</dbReference>
<dbReference type="InParanoid" id="D1YW37"/>